<feature type="domain" description="AB hydrolase-1" evidence="2">
    <location>
        <begin position="58"/>
        <end position="322"/>
    </location>
</feature>
<dbReference type="Pfam" id="PF00561">
    <property type="entry name" value="Abhydrolase_1"/>
    <property type="match status" value="1"/>
</dbReference>
<proteinExistence type="predicted"/>
<accession>E3IZD1</accession>
<dbReference type="Proteomes" id="UP000002484">
    <property type="component" value="Chromosome"/>
</dbReference>
<keyword evidence="3" id="KW-0378">Hydrolase</keyword>
<dbReference type="PANTHER" id="PTHR43194:SF2">
    <property type="entry name" value="PEROXISOMAL MEMBRANE PROTEIN LPX1"/>
    <property type="match status" value="1"/>
</dbReference>
<protein>
    <submittedName>
        <fullName evidence="3">Alpha/beta hydrolase fold protein</fullName>
    </submittedName>
</protein>
<sequence>MVAARKGWPVSVQEQDPSPRGDGGGERPPAAATSFTAGGLRFAADRWDPPAGGPRHGLVLLLHGGGQTRHSWRRTGERLAELGWSAVAVDARGHGDTDWDPGQDYSHHAMADDLGEIVAQLGEPPVLVGASMGGITALLAQARTPSLGRALVLVDITPRLEPAGIKHIFEFMTSAPDGFATLEDAADAIAAYNPNRPKPTNLSGLKKNLRLRDGRWHWHWDPAFMKIRDEARRELGDEALPDAHRPDLFSGAADMTAQEFAAEAEKTLQTDALRAAAQAIRVPALLVRGKQSDIVSDEGVTELLELIPHAEYVDVTGAGHMVAGDDNDVFAGRLGDFLTRLPPVTD</sequence>
<evidence type="ECO:0000256" key="1">
    <source>
        <dbReference type="SAM" id="MobiDB-lite"/>
    </source>
</evidence>
<dbReference type="eggNOG" id="COG2267">
    <property type="taxonomic scope" value="Bacteria"/>
</dbReference>
<name>E3IZD1_PSEI1</name>
<dbReference type="EMBL" id="CP002299">
    <property type="protein sequence ID" value="ADP81558.1"/>
    <property type="molecule type" value="Genomic_DNA"/>
</dbReference>
<organism evidence="3 4">
    <name type="scientific">Pseudofrankia inefficax (strain DSM 45817 / CECT 9037 / DDB 130130 / EuI1c)</name>
    <name type="common">Frankia inefficax</name>
    <dbReference type="NCBI Taxonomy" id="298654"/>
    <lineage>
        <taxon>Bacteria</taxon>
        <taxon>Bacillati</taxon>
        <taxon>Actinomycetota</taxon>
        <taxon>Actinomycetes</taxon>
        <taxon>Frankiales</taxon>
        <taxon>Frankiaceae</taxon>
        <taxon>Pseudofrankia</taxon>
    </lineage>
</organism>
<dbReference type="SUPFAM" id="SSF53474">
    <property type="entry name" value="alpha/beta-Hydrolases"/>
    <property type="match status" value="1"/>
</dbReference>
<keyword evidence="4" id="KW-1185">Reference proteome</keyword>
<dbReference type="HOGENOM" id="CLU_020336_31_0_11"/>
<dbReference type="Gene3D" id="3.40.50.1820">
    <property type="entry name" value="alpha/beta hydrolase"/>
    <property type="match status" value="1"/>
</dbReference>
<dbReference type="InterPro" id="IPR050228">
    <property type="entry name" value="Carboxylesterase_BioH"/>
</dbReference>
<evidence type="ECO:0000259" key="2">
    <source>
        <dbReference type="Pfam" id="PF00561"/>
    </source>
</evidence>
<dbReference type="GO" id="GO:0016787">
    <property type="term" value="F:hydrolase activity"/>
    <property type="evidence" value="ECO:0007669"/>
    <property type="project" value="UniProtKB-KW"/>
</dbReference>
<evidence type="ECO:0000313" key="3">
    <source>
        <dbReference type="EMBL" id="ADP81558.1"/>
    </source>
</evidence>
<dbReference type="KEGG" id="fri:FraEuI1c_3551"/>
<dbReference type="AlphaFoldDB" id="E3IZD1"/>
<dbReference type="InterPro" id="IPR029058">
    <property type="entry name" value="AB_hydrolase_fold"/>
</dbReference>
<dbReference type="PANTHER" id="PTHR43194">
    <property type="entry name" value="HYDROLASE ALPHA/BETA FOLD FAMILY"/>
    <property type="match status" value="1"/>
</dbReference>
<evidence type="ECO:0000313" key="4">
    <source>
        <dbReference type="Proteomes" id="UP000002484"/>
    </source>
</evidence>
<dbReference type="InParanoid" id="E3IZD1"/>
<gene>
    <name evidence="3" type="ordered locus">FraEuI1c_3551</name>
</gene>
<dbReference type="STRING" id="298654.FraEuI1c_3551"/>
<reference evidence="3 4" key="1">
    <citation type="submission" date="2010-10" db="EMBL/GenBank/DDBJ databases">
        <title>Complete sequence of Frankia sp. EuI1c.</title>
        <authorList>
            <consortium name="US DOE Joint Genome Institute"/>
            <person name="Lucas S."/>
            <person name="Copeland A."/>
            <person name="Lapidus A."/>
            <person name="Cheng J.-F."/>
            <person name="Bruce D."/>
            <person name="Goodwin L."/>
            <person name="Pitluck S."/>
            <person name="Chertkov O."/>
            <person name="Detter J.C."/>
            <person name="Han C."/>
            <person name="Tapia R."/>
            <person name="Land M."/>
            <person name="Hauser L."/>
            <person name="Jeffries C."/>
            <person name="Kyrpides N."/>
            <person name="Ivanova N."/>
            <person name="Mikhailova N."/>
            <person name="Beauchemin N."/>
            <person name="Sen A."/>
            <person name="Sur S.A."/>
            <person name="Gtari M."/>
            <person name="Wall L."/>
            <person name="Tisa L."/>
            <person name="Woyke T."/>
        </authorList>
    </citation>
    <scope>NUCLEOTIDE SEQUENCE [LARGE SCALE GENOMIC DNA]</scope>
    <source>
        <strain evidence="4">DSM 45817 / CECT 9037 / EuI1c</strain>
    </source>
</reference>
<dbReference type="InterPro" id="IPR000073">
    <property type="entry name" value="AB_hydrolase_1"/>
</dbReference>
<feature type="region of interest" description="Disordered" evidence="1">
    <location>
        <begin position="1"/>
        <end position="33"/>
    </location>
</feature>